<evidence type="ECO:0000256" key="1">
    <source>
        <dbReference type="ARBA" id="ARBA00022500"/>
    </source>
</evidence>
<dbReference type="EMBL" id="DLUI01000121">
    <property type="protein sequence ID" value="DAB37953.1"/>
    <property type="molecule type" value="Genomic_DNA"/>
</dbReference>
<dbReference type="Proteomes" id="UP000228859">
    <property type="component" value="Unassembled WGS sequence"/>
</dbReference>
<dbReference type="PANTHER" id="PTHR35147:SF3">
    <property type="entry name" value="CHEMORECEPTOR GLUTAMINE DEAMIDASE CHED 1-RELATED"/>
    <property type="match status" value="1"/>
</dbReference>
<dbReference type="GO" id="GO:0006935">
    <property type="term" value="P:chemotaxis"/>
    <property type="evidence" value="ECO:0007669"/>
    <property type="project" value="UniProtKB-UniRule"/>
</dbReference>
<dbReference type="RefSeq" id="WP_294895993.1">
    <property type="nucleotide sequence ID" value="NZ_DLUI01000121.1"/>
</dbReference>
<comment type="function">
    <text evidence="3">Probably deamidates glutamine residues to glutamate on methyl-accepting chemotaxis receptors (MCPs), playing an important role in chemotaxis.</text>
</comment>
<evidence type="ECO:0000313" key="4">
    <source>
        <dbReference type="EMBL" id="DAB37953.1"/>
    </source>
</evidence>
<dbReference type="SUPFAM" id="SSF64438">
    <property type="entry name" value="CNF1/YfiH-like putative cysteine hydrolases"/>
    <property type="match status" value="1"/>
</dbReference>
<keyword evidence="1 3" id="KW-0145">Chemotaxis</keyword>
<protein>
    <recommendedName>
        <fullName evidence="3">Probable chemoreceptor glutamine deamidase CheD</fullName>
        <ecNumber evidence="3">3.5.1.44</ecNumber>
    </recommendedName>
</protein>
<proteinExistence type="inferred from homology"/>
<dbReference type="InterPro" id="IPR005659">
    <property type="entry name" value="Chemorcpt_Glu_NH3ase_CheD"/>
</dbReference>
<dbReference type="InterPro" id="IPR038592">
    <property type="entry name" value="CheD-like_sf"/>
</dbReference>
<gene>
    <name evidence="3" type="primary">cheD</name>
    <name evidence="4" type="ORF">CFH83_08535</name>
</gene>
<organism evidence="4 5">
    <name type="scientific">Sulfuricurvum kujiense</name>
    <dbReference type="NCBI Taxonomy" id="148813"/>
    <lineage>
        <taxon>Bacteria</taxon>
        <taxon>Pseudomonadati</taxon>
        <taxon>Campylobacterota</taxon>
        <taxon>Epsilonproteobacteria</taxon>
        <taxon>Campylobacterales</taxon>
        <taxon>Sulfurimonadaceae</taxon>
        <taxon>Sulfuricurvum</taxon>
    </lineage>
</organism>
<evidence type="ECO:0000313" key="5">
    <source>
        <dbReference type="Proteomes" id="UP000228859"/>
    </source>
</evidence>
<comment type="caution">
    <text evidence="4">The sequence shown here is derived from an EMBL/GenBank/DDBJ whole genome shotgun (WGS) entry which is preliminary data.</text>
</comment>
<dbReference type="EC" id="3.5.1.44" evidence="3"/>
<dbReference type="Gene3D" id="3.30.1330.200">
    <property type="match status" value="1"/>
</dbReference>
<reference evidence="4 5" key="1">
    <citation type="journal article" date="2017" name="Front. Microbiol.">
        <title>Comparative Genomic Analysis of the Class Epsilonproteobacteria and Proposed Reclassification to Epsilonbacteraeota (phyl. nov.).</title>
        <authorList>
            <person name="Waite D.W."/>
            <person name="Vanwonterghem I."/>
            <person name="Rinke C."/>
            <person name="Parks D.H."/>
            <person name="Zhang Y."/>
            <person name="Takai K."/>
            <person name="Sievert S.M."/>
            <person name="Simon J."/>
            <person name="Campbell B.J."/>
            <person name="Hanson T.E."/>
            <person name="Woyke T."/>
            <person name="Klotz M.G."/>
            <person name="Hugenholtz P."/>
        </authorList>
    </citation>
    <scope>NUCLEOTIDE SEQUENCE [LARGE SCALE GENOMIC DNA]</scope>
    <source>
        <strain evidence="4">UBA12443</strain>
    </source>
</reference>
<comment type="catalytic activity">
    <reaction evidence="3">
        <text>L-glutaminyl-[protein] + H2O = L-glutamyl-[protein] + NH4(+)</text>
        <dbReference type="Rhea" id="RHEA:16441"/>
        <dbReference type="Rhea" id="RHEA-COMP:10207"/>
        <dbReference type="Rhea" id="RHEA-COMP:10208"/>
        <dbReference type="ChEBI" id="CHEBI:15377"/>
        <dbReference type="ChEBI" id="CHEBI:28938"/>
        <dbReference type="ChEBI" id="CHEBI:29973"/>
        <dbReference type="ChEBI" id="CHEBI:30011"/>
        <dbReference type="EC" id="3.5.1.44"/>
    </reaction>
</comment>
<dbReference type="Pfam" id="PF03975">
    <property type="entry name" value="CheD"/>
    <property type="match status" value="1"/>
</dbReference>
<evidence type="ECO:0000256" key="2">
    <source>
        <dbReference type="ARBA" id="ARBA00022801"/>
    </source>
</evidence>
<dbReference type="GO" id="GO:0050568">
    <property type="term" value="F:protein-glutamine glutaminase activity"/>
    <property type="evidence" value="ECO:0007669"/>
    <property type="project" value="UniProtKB-UniRule"/>
</dbReference>
<accession>A0A2D3WN17</accession>
<name>A0A2D3WN17_9BACT</name>
<dbReference type="PANTHER" id="PTHR35147">
    <property type="entry name" value="CHEMORECEPTOR GLUTAMINE DEAMIDASE CHED-RELATED"/>
    <property type="match status" value="1"/>
</dbReference>
<keyword evidence="2 3" id="KW-0378">Hydrolase</keyword>
<dbReference type="CDD" id="cd16352">
    <property type="entry name" value="CheD"/>
    <property type="match status" value="1"/>
</dbReference>
<evidence type="ECO:0000256" key="3">
    <source>
        <dbReference type="HAMAP-Rule" id="MF_01440"/>
    </source>
</evidence>
<dbReference type="AlphaFoldDB" id="A0A2D3WN17"/>
<comment type="similarity">
    <text evidence="3">Belongs to the CheD family.</text>
</comment>
<dbReference type="InterPro" id="IPR011324">
    <property type="entry name" value="Cytotoxic_necrot_fac-like_cat"/>
</dbReference>
<dbReference type="HAMAP" id="MF_01440">
    <property type="entry name" value="CheD"/>
    <property type="match status" value="1"/>
</dbReference>
<sequence length="158" mass="17330">MILTNSTFIHVGQIHIDIAPKAISTVLGSCVSVCLYDTTLGIGGMNHYLLPFWNGNGLQTPKFGNIAIPKLIETMIAKGAHPNRMKAKIFGGAMMNTTDVSNTMMIGEKNIMVARKILQEYSIEIVAEDIGGQNGRKIQFDLKQGKILLKYASYQNIT</sequence>